<proteinExistence type="inferred from homology"/>
<evidence type="ECO:0000313" key="4">
    <source>
        <dbReference type="Proteomes" id="UP001144280"/>
    </source>
</evidence>
<evidence type="ECO:0000313" key="3">
    <source>
        <dbReference type="EMBL" id="GLH95419.1"/>
    </source>
</evidence>
<dbReference type="InterPro" id="IPR000468">
    <property type="entry name" value="Barstar"/>
</dbReference>
<comment type="similarity">
    <text evidence="1">Belongs to the barstar family.</text>
</comment>
<feature type="domain" description="Barstar (barnase inhibitor)" evidence="2">
    <location>
        <begin position="45"/>
        <end position="142"/>
    </location>
</feature>
<dbReference type="SUPFAM" id="SSF52038">
    <property type="entry name" value="Barstar-related"/>
    <property type="match status" value="1"/>
</dbReference>
<dbReference type="InterPro" id="IPR035905">
    <property type="entry name" value="Barstar-like_sf"/>
</dbReference>
<comment type="caution">
    <text evidence="3">The sequence shown here is derived from an EMBL/GenBank/DDBJ whole genome shotgun (WGS) entry which is preliminary data.</text>
</comment>
<dbReference type="EMBL" id="BSDI01000002">
    <property type="protein sequence ID" value="GLH95419.1"/>
    <property type="molecule type" value="Genomic_DNA"/>
</dbReference>
<evidence type="ECO:0000259" key="2">
    <source>
        <dbReference type="Pfam" id="PF01337"/>
    </source>
</evidence>
<keyword evidence="4" id="KW-1185">Reference proteome</keyword>
<reference evidence="3" key="1">
    <citation type="submission" date="2022-12" db="EMBL/GenBank/DDBJ databases">
        <title>New Phytohabitans aurantiacus sp. RD004123 nov., an actinomycete isolated from soil.</title>
        <authorList>
            <person name="Triningsih D.W."/>
            <person name="Harunari E."/>
            <person name="Igarashi Y."/>
        </authorList>
    </citation>
    <scope>NUCLEOTIDE SEQUENCE</scope>
    <source>
        <strain evidence="3">RD004123</strain>
    </source>
</reference>
<organism evidence="3 4">
    <name type="scientific">Phytohabitans aurantiacus</name>
    <dbReference type="NCBI Taxonomy" id="3016789"/>
    <lineage>
        <taxon>Bacteria</taxon>
        <taxon>Bacillati</taxon>
        <taxon>Actinomycetota</taxon>
        <taxon>Actinomycetes</taxon>
        <taxon>Micromonosporales</taxon>
        <taxon>Micromonosporaceae</taxon>
    </lineage>
</organism>
<protein>
    <recommendedName>
        <fullName evidence="2">Barstar (barnase inhibitor) domain-containing protein</fullName>
    </recommendedName>
</protein>
<dbReference type="Gene3D" id="3.30.370.10">
    <property type="entry name" value="Barstar-like"/>
    <property type="match status" value="1"/>
</dbReference>
<dbReference type="Proteomes" id="UP001144280">
    <property type="component" value="Unassembled WGS sequence"/>
</dbReference>
<name>A0ABQ5QMF4_9ACTN</name>
<accession>A0ABQ5QMF4</accession>
<sequence>MTVFDLEVDAGRLDFRLMVNGAVTLFWRTPLFAEAIRWMSQHGYRIVSLDANLWTSDDDLHREIAAALDFPDYYGRNLNALNDCMRDVVDYAYGTTRDATGLLMTFSGYDAFARERPQTAQIVLDIMADQARCAMLTGHRILCLVQSNDPNITFEPVGAAPVSWNHAEWFDDQRQPGSAPHRLFTE</sequence>
<evidence type="ECO:0000256" key="1">
    <source>
        <dbReference type="ARBA" id="ARBA00006845"/>
    </source>
</evidence>
<dbReference type="Pfam" id="PF01337">
    <property type="entry name" value="Barstar"/>
    <property type="match status" value="1"/>
</dbReference>
<gene>
    <name evidence="3" type="ORF">Pa4123_06910</name>
</gene>
<dbReference type="RefSeq" id="WP_407676740.1">
    <property type="nucleotide sequence ID" value="NZ_BSDI01000002.1"/>
</dbReference>